<reference evidence="2" key="1">
    <citation type="journal article" date="1999" name="Methods Enzymol.">
        <title>High-efficiency full-length cDNA cloning.</title>
        <authorList>
            <person name="Carninci P."/>
            <person name="Hayashizaki Y."/>
        </authorList>
    </citation>
    <scope>NUCLEOTIDE SEQUENCE</scope>
    <source>
        <strain evidence="2">C57BL/6J</strain>
        <tissue evidence="2">Kidney</tissue>
    </source>
</reference>
<reference evidence="2" key="4">
    <citation type="journal article" date="2001" name="Nature">
        <title>Functional annotation of a full-length mouse cDNA collection.</title>
        <authorList>
            <consortium name="The RIKEN Genome Exploration Research Group Phase II Team and the FANTOM Consortium"/>
        </authorList>
    </citation>
    <scope>NUCLEOTIDE SEQUENCE</scope>
    <source>
        <strain evidence="2">C57BL/6J</strain>
        <tissue evidence="2">Kidney</tissue>
    </source>
</reference>
<feature type="region of interest" description="Disordered" evidence="1">
    <location>
        <begin position="262"/>
        <end position="305"/>
    </location>
</feature>
<protein>
    <submittedName>
        <fullName evidence="2">Uncharacterized protein</fullName>
    </submittedName>
</protein>
<sequence>MSGPLASGTCSDPEEVSDLKSPLSSRFREPLTHARFQELFGGAEPEPELPAEPCLPCLCRLRRRRASACSGPGAWPRAAGTAAPAALAAPIPLASLAARRCCGWSNRGRCARAPGRGFCPPDLGAPGVRTLHVFLSCSHLQFTGHWETPVHWNFRSTQSNDRFCSREGGARTPRGEPQWNRKGATGSSESWGGSRCGLREWGANAGDVRAAAWCPVHLSIGACDQGADQRGRAARAGVPAAKPLGIVSPTPDRLLFSLQDAGRGAQRPVPEQSCRSDHLGTQPGVASASQGTKRAIPGQATYSNPRRSCHGASGYGALLHLFPGHKIQCPGSGTIAWRISPTPPPHPG</sequence>
<reference evidence="2" key="6">
    <citation type="journal article" date="2002" name="Nature">
        <title>Analysis of the mouse transcriptome based on functional annotation of 60,770 full-length cDNAs.</title>
        <authorList>
            <consortium name="The FANTOM Consortium and the RIKEN Genome Exploration Research Group Phase I and II Team"/>
        </authorList>
    </citation>
    <scope>NUCLEOTIDE SEQUENCE</scope>
    <source>
        <strain evidence="2">C57BL/6J</strain>
        <tissue evidence="2">Kidney</tissue>
    </source>
</reference>
<organism evidence="2">
    <name type="scientific">Mus musculus</name>
    <name type="common">Mouse</name>
    <dbReference type="NCBI Taxonomy" id="10090"/>
    <lineage>
        <taxon>Eukaryota</taxon>
        <taxon>Metazoa</taxon>
        <taxon>Chordata</taxon>
        <taxon>Craniata</taxon>
        <taxon>Vertebrata</taxon>
        <taxon>Euteleostomi</taxon>
        <taxon>Mammalia</taxon>
        <taxon>Eutheria</taxon>
        <taxon>Euarchontoglires</taxon>
        <taxon>Glires</taxon>
        <taxon>Rodentia</taxon>
        <taxon>Myomorpha</taxon>
        <taxon>Muroidea</taxon>
        <taxon>Muridae</taxon>
        <taxon>Murinae</taxon>
        <taxon>Mus</taxon>
        <taxon>Mus</taxon>
    </lineage>
</organism>
<dbReference type="EMBL" id="AK052641">
    <property type="protein sequence ID" value="BAC35076.1"/>
    <property type="molecule type" value="mRNA"/>
</dbReference>
<reference evidence="2" key="5">
    <citation type="submission" date="2001-07" db="EMBL/GenBank/DDBJ databases">
        <authorList>
            <person name="Adachi J."/>
            <person name="Aizawa K."/>
            <person name="Akimura T."/>
            <person name="Arakawa T."/>
            <person name="Bono H."/>
            <person name="Carninci P."/>
            <person name="Fukuda S."/>
            <person name="Furuno M."/>
            <person name="Hanagaki T."/>
            <person name="Hara A."/>
            <person name="Hashizume W."/>
            <person name="Hayashida K."/>
            <person name="Hayatsu N."/>
            <person name="Hiramoto K."/>
            <person name="Hiraoka T."/>
            <person name="Hirozane T."/>
            <person name="Hori F."/>
            <person name="Imotani K."/>
            <person name="Ishii Y."/>
            <person name="Itoh M."/>
            <person name="Kagawa I."/>
            <person name="Kasukawa T."/>
            <person name="Katoh H."/>
            <person name="Kawai J."/>
            <person name="Kojima Y."/>
            <person name="Kondo S."/>
            <person name="Konno H."/>
            <person name="Kouda M."/>
            <person name="Koya S."/>
            <person name="Kurihara C."/>
            <person name="Matsuyama T."/>
            <person name="Miyazaki A."/>
            <person name="Murata M."/>
            <person name="Nakamura M."/>
            <person name="Nishi K."/>
            <person name="Nomura K."/>
            <person name="Numazaki R."/>
            <person name="Ohno M."/>
            <person name="Ohsato N."/>
            <person name="Okazaki Y."/>
            <person name="Saito R."/>
            <person name="Saitoh H."/>
            <person name="Sakai C."/>
            <person name="Sakai K."/>
            <person name="Sakazume N."/>
            <person name="Sano H."/>
            <person name="Sasaki D."/>
            <person name="Shibata K."/>
            <person name="Shinagawa A."/>
            <person name="Shiraki T."/>
            <person name="Sogabe Y."/>
            <person name="Tagami M."/>
            <person name="Tagawa A."/>
            <person name="Takahashi F."/>
            <person name="Takaku-Akahira S."/>
            <person name="Takeda Y."/>
            <person name="Tanaka T."/>
            <person name="Tomaru A."/>
            <person name="Toya T."/>
            <person name="Yasunishi A."/>
            <person name="Muramatsu M."/>
            <person name="Hayashizaki Y."/>
        </authorList>
    </citation>
    <scope>NUCLEOTIDE SEQUENCE</scope>
    <source>
        <strain evidence="2">C57BL/6J</strain>
        <tissue evidence="2">Kidney</tissue>
    </source>
</reference>
<evidence type="ECO:0000313" key="2">
    <source>
        <dbReference type="EMBL" id="BAC35076.1"/>
    </source>
</evidence>
<accession>Q8C728</accession>
<dbReference type="AlphaFoldDB" id="Q8C728"/>
<reference evidence="2" key="7">
    <citation type="journal article" date="2005" name="Science">
        <title>The Transcriptional Landscape of the Mammalian Genome.</title>
        <authorList>
            <consortium name="The FANTOM Consortium"/>
            <consortium name="Riken Genome Exploration Research Group and Genome Science Group (Genome Network Project Core Group)"/>
        </authorList>
    </citation>
    <scope>NUCLEOTIDE SEQUENCE</scope>
    <source>
        <strain evidence="2">C57BL/6J</strain>
        <tissue evidence="2">Kidney</tissue>
    </source>
</reference>
<evidence type="ECO:0000256" key="1">
    <source>
        <dbReference type="SAM" id="MobiDB-lite"/>
    </source>
</evidence>
<feature type="region of interest" description="Disordered" evidence="1">
    <location>
        <begin position="1"/>
        <end position="24"/>
    </location>
</feature>
<reference evidence="2" key="2">
    <citation type="journal article" date="2000" name="Genome Res.">
        <title>Normalization and subtraction of cap-trapper-selected cDNAs to prepare full-length cDNA libraries for rapid discovery of new genes.</title>
        <authorList>
            <person name="Carninci P."/>
            <person name="Shibata Y."/>
            <person name="Hayatsu N."/>
            <person name="Sugahara Y."/>
            <person name="Shibata K."/>
            <person name="Itoh M."/>
            <person name="Konno H."/>
            <person name="Okazaki Y."/>
            <person name="Muramatsu M."/>
            <person name="Hayashizaki Y."/>
        </authorList>
    </citation>
    <scope>NUCLEOTIDE SEQUENCE</scope>
    <source>
        <strain evidence="2">C57BL/6J</strain>
        <tissue evidence="2">Kidney</tissue>
    </source>
</reference>
<reference evidence="2" key="8">
    <citation type="journal article" date="2005" name="Science">
        <title>Antisense Transcription in the Mammalian Transcriptome.</title>
        <authorList>
            <consortium name="RIKEN Genome Exploration Research Group and Genome Science Group (Genome Network Project Core Group) and the FANTOM Consortium"/>
        </authorList>
    </citation>
    <scope>NUCLEOTIDE SEQUENCE</scope>
    <source>
        <strain evidence="2">C57BL/6J</strain>
        <tissue evidence="2">Kidney</tissue>
    </source>
</reference>
<name>Q8C728_MOUSE</name>
<feature type="region of interest" description="Disordered" evidence="1">
    <location>
        <begin position="163"/>
        <end position="188"/>
    </location>
</feature>
<proteinExistence type="evidence at transcript level"/>
<reference evidence="2" key="3">
    <citation type="journal article" date="2000" name="Genome Res.">
        <title>RIKEN integrated sequence analysis (RISA) system--384-format sequencing pipeline with 384 multicapillary sequencer.</title>
        <authorList>
            <person name="Shibata K."/>
            <person name="Itoh M."/>
            <person name="Aizawa K."/>
            <person name="Nagaoka S."/>
            <person name="Sasaki N."/>
            <person name="Carninci P."/>
            <person name="Konno H."/>
            <person name="Akiyama J."/>
            <person name="Nishi K."/>
            <person name="Kitsunai T."/>
            <person name="Tashiro H."/>
            <person name="Itoh M."/>
            <person name="Sumi N."/>
            <person name="Ishii Y."/>
            <person name="Nakamura S."/>
            <person name="Hazama M."/>
            <person name="Nishine T."/>
            <person name="Harada A."/>
            <person name="Yamamoto R."/>
            <person name="Matsumoto H."/>
            <person name="Sakaguchi S."/>
            <person name="Ikegami T."/>
            <person name="Kashiwagi K."/>
            <person name="Fujiwake S."/>
            <person name="Inoue K."/>
            <person name="Togawa Y."/>
            <person name="Izawa M."/>
            <person name="Ohara E."/>
            <person name="Watahiki M."/>
            <person name="Yoneda Y."/>
            <person name="Ishikawa T."/>
            <person name="Ozawa K."/>
            <person name="Tanaka T."/>
            <person name="Matsuura S."/>
            <person name="Kawai J."/>
            <person name="Okazaki Y."/>
            <person name="Muramatsu M."/>
            <person name="Inoue Y."/>
            <person name="Kira A."/>
            <person name="Hayashizaki Y."/>
        </authorList>
    </citation>
    <scope>NUCLEOTIDE SEQUENCE</scope>
    <source>
        <strain evidence="2">C57BL/6J</strain>
        <tissue evidence="2">Kidney</tissue>
    </source>
</reference>